<evidence type="ECO:0000259" key="2">
    <source>
        <dbReference type="Pfam" id="PF01593"/>
    </source>
</evidence>
<accession>A0A6J4UGF3</accession>
<sequence>MQDGQTPTPDRTAPNGAGATAVNAHGDAAASGTEIDATGHHEGVGGQRGVAGGGNGFGTATATRGGTRVGGRTVIMGAGPAGLCPAYVLSKAGVPTVVLEKAPFVGGLARTIKRQTEHGEFKFDIGGHRWFTKNDALNDLFREVVADELLWVNRISRIYFDGKYVDYPLKIGNALQAIGPVTAARAMADYGRIRVQHRLRPEPILSMKDAYVDQYGPTLYKLFFERYSEKVWGLPCDEVSGDWVSQRTKGMSIMTAVKDAVVPSKGKVVSLIDEFMYPRDGFGRFSERMADGVTGLGNEIRLNTGVERVHREGNRVTALTVSTEHGQERVEGDNFISSIPLTLLAQIVEPAAPAAVLDAAKSLTYRNVITVNLMLKKRQVTNDTWLYVHDRNILFGRFHEPKNWSAAMVPGEDYTSLVIEYFCSFGDQIWGMSEEELVERSIKHLVEDMGFIARDEVIGGFTIRAPRSYPVYTMGYENAVQLVKDYVAEMENLQIVGRYGTFRYNNTDHSIETGLLAAKNILGEQHDLDQVNADQEYHEIKRVREPVGSATA</sequence>
<dbReference type="PANTHER" id="PTHR21197">
    <property type="entry name" value="UDP-GALACTOPYRANOSE MUTASE"/>
    <property type="match status" value="1"/>
</dbReference>
<evidence type="ECO:0000256" key="1">
    <source>
        <dbReference type="SAM" id="MobiDB-lite"/>
    </source>
</evidence>
<feature type="domain" description="Amine oxidase" evidence="2">
    <location>
        <begin position="81"/>
        <end position="522"/>
    </location>
</feature>
<evidence type="ECO:0000313" key="3">
    <source>
        <dbReference type="EMBL" id="CAA9548709.1"/>
    </source>
</evidence>
<gene>
    <name evidence="3" type="ORF">AVDCRST_MAG49-1590</name>
</gene>
<dbReference type="GO" id="GO:0008767">
    <property type="term" value="F:UDP-galactopyranose mutase activity"/>
    <property type="evidence" value="ECO:0007669"/>
    <property type="project" value="TreeGrafter"/>
</dbReference>
<feature type="compositionally biased region" description="Gly residues" evidence="1">
    <location>
        <begin position="44"/>
        <end position="57"/>
    </location>
</feature>
<dbReference type="AlphaFoldDB" id="A0A6J4UGF3"/>
<name>A0A6J4UGF3_9BACT</name>
<dbReference type="GO" id="GO:0016491">
    <property type="term" value="F:oxidoreductase activity"/>
    <property type="evidence" value="ECO:0007669"/>
    <property type="project" value="InterPro"/>
</dbReference>
<dbReference type="PANTHER" id="PTHR21197:SF0">
    <property type="entry name" value="UDP-GALACTOPYRANOSE MUTASE"/>
    <property type="match status" value="1"/>
</dbReference>
<feature type="region of interest" description="Disordered" evidence="1">
    <location>
        <begin position="1"/>
        <end position="22"/>
    </location>
</feature>
<dbReference type="Gene3D" id="3.50.50.60">
    <property type="entry name" value="FAD/NAD(P)-binding domain"/>
    <property type="match status" value="1"/>
</dbReference>
<dbReference type="NCBIfam" id="NF005548">
    <property type="entry name" value="PRK07208.1-4"/>
    <property type="match status" value="1"/>
</dbReference>
<dbReference type="GO" id="GO:0005829">
    <property type="term" value="C:cytosol"/>
    <property type="evidence" value="ECO:0007669"/>
    <property type="project" value="TreeGrafter"/>
</dbReference>
<protein>
    <recommendedName>
        <fullName evidence="2">Amine oxidase domain-containing protein</fullName>
    </recommendedName>
</protein>
<dbReference type="InterPro" id="IPR002937">
    <property type="entry name" value="Amino_oxidase"/>
</dbReference>
<dbReference type="EMBL" id="CADCWG010000098">
    <property type="protein sequence ID" value="CAA9548709.1"/>
    <property type="molecule type" value="Genomic_DNA"/>
</dbReference>
<dbReference type="Pfam" id="PF01593">
    <property type="entry name" value="Amino_oxidase"/>
    <property type="match status" value="1"/>
</dbReference>
<organism evidence="3">
    <name type="scientific">uncultured Thermomicrobiales bacterium</name>
    <dbReference type="NCBI Taxonomy" id="1645740"/>
    <lineage>
        <taxon>Bacteria</taxon>
        <taxon>Pseudomonadati</taxon>
        <taxon>Thermomicrobiota</taxon>
        <taxon>Thermomicrobia</taxon>
        <taxon>Thermomicrobiales</taxon>
        <taxon>environmental samples</taxon>
    </lineage>
</organism>
<reference evidence="3" key="1">
    <citation type="submission" date="2020-02" db="EMBL/GenBank/DDBJ databases">
        <authorList>
            <person name="Meier V. D."/>
        </authorList>
    </citation>
    <scope>NUCLEOTIDE SEQUENCE</scope>
    <source>
        <strain evidence="3">AVDCRST_MAG49</strain>
    </source>
</reference>
<feature type="region of interest" description="Disordered" evidence="1">
    <location>
        <begin position="36"/>
        <end position="64"/>
    </location>
</feature>
<dbReference type="InterPro" id="IPR036188">
    <property type="entry name" value="FAD/NAD-bd_sf"/>
</dbReference>
<dbReference type="GO" id="GO:0050660">
    <property type="term" value="F:flavin adenine dinucleotide binding"/>
    <property type="evidence" value="ECO:0007669"/>
    <property type="project" value="TreeGrafter"/>
</dbReference>
<dbReference type="SUPFAM" id="SSF51905">
    <property type="entry name" value="FAD/NAD(P)-binding domain"/>
    <property type="match status" value="1"/>
</dbReference>
<dbReference type="PRINTS" id="PR00419">
    <property type="entry name" value="ADXRDTASE"/>
</dbReference>
<proteinExistence type="predicted"/>